<comment type="function">
    <text evidence="7">Specifically dimethylates two adjacent adenosines (A1518 and A1519) in the loop of a conserved hairpin near the 3'-end of 16S rRNA in the 30S particle. May play a critical role in biogenesis of 30S subunits.</text>
</comment>
<evidence type="ECO:0000313" key="11">
    <source>
        <dbReference type="Proteomes" id="UP000051124"/>
    </source>
</evidence>
<evidence type="ECO:0000256" key="3">
    <source>
        <dbReference type="ARBA" id="ARBA00022603"/>
    </source>
</evidence>
<comment type="subcellular location">
    <subcellularLocation>
        <location evidence="7">Cytoplasm</location>
    </subcellularLocation>
</comment>
<evidence type="ECO:0000259" key="9">
    <source>
        <dbReference type="SMART" id="SM00650"/>
    </source>
</evidence>
<comment type="caution">
    <text evidence="10">The sequence shown here is derived from an EMBL/GenBank/DDBJ whole genome shotgun (WGS) entry which is preliminary data.</text>
</comment>
<evidence type="ECO:0000256" key="1">
    <source>
        <dbReference type="ARBA" id="ARBA00022490"/>
    </source>
</evidence>
<feature type="binding site" evidence="7 8">
    <location>
        <position position="118"/>
    </location>
    <ligand>
        <name>S-adenosyl-L-methionine</name>
        <dbReference type="ChEBI" id="CHEBI:59789"/>
    </ligand>
</feature>
<dbReference type="PANTHER" id="PTHR11727:SF7">
    <property type="entry name" value="DIMETHYLADENOSINE TRANSFERASE-RELATED"/>
    <property type="match status" value="1"/>
</dbReference>
<dbReference type="GO" id="GO:0005829">
    <property type="term" value="C:cytosol"/>
    <property type="evidence" value="ECO:0007669"/>
    <property type="project" value="TreeGrafter"/>
</dbReference>
<keyword evidence="3 7" id="KW-0489">Methyltransferase</keyword>
<keyword evidence="6 7" id="KW-0694">RNA-binding</keyword>
<dbReference type="SUPFAM" id="SSF53335">
    <property type="entry name" value="S-adenosyl-L-methionine-dependent methyltransferases"/>
    <property type="match status" value="1"/>
</dbReference>
<protein>
    <recommendedName>
        <fullName evidence="7">Ribosomal RNA small subunit methyltransferase A</fullName>
        <ecNumber evidence="7">2.1.1.182</ecNumber>
    </recommendedName>
    <alternativeName>
        <fullName evidence="7">16S rRNA (adenine(1518)-N(6)/adenine(1519)-N(6))-dimethyltransferase</fullName>
    </alternativeName>
    <alternativeName>
        <fullName evidence="7">16S rRNA dimethyladenosine transferase</fullName>
    </alternativeName>
    <alternativeName>
        <fullName evidence="7">16S rRNA dimethylase</fullName>
    </alternativeName>
    <alternativeName>
        <fullName evidence="7">S-adenosylmethionine-6-N', N'-adenosyl(rRNA) dimethyltransferase</fullName>
    </alternativeName>
</protein>
<dbReference type="Gene3D" id="3.40.50.150">
    <property type="entry name" value="Vaccinia Virus protein VP39"/>
    <property type="match status" value="1"/>
</dbReference>
<dbReference type="PROSITE" id="PS51689">
    <property type="entry name" value="SAM_RNA_A_N6_MT"/>
    <property type="match status" value="1"/>
</dbReference>
<feature type="binding site" evidence="7 8">
    <location>
        <position position="25"/>
    </location>
    <ligand>
        <name>S-adenosyl-L-methionine</name>
        <dbReference type="ChEBI" id="CHEBI:59789"/>
    </ligand>
</feature>
<keyword evidence="4 7" id="KW-0808">Transferase</keyword>
<dbReference type="InterPro" id="IPR020598">
    <property type="entry name" value="rRNA_Ade_methylase_Trfase_N"/>
</dbReference>
<evidence type="ECO:0000256" key="7">
    <source>
        <dbReference type="HAMAP-Rule" id="MF_00607"/>
    </source>
</evidence>
<dbReference type="AlphaFoldDB" id="A0A0S7WIS5"/>
<dbReference type="EMBL" id="LIZT01000031">
    <property type="protein sequence ID" value="KPJ50082.1"/>
    <property type="molecule type" value="Genomic_DNA"/>
</dbReference>
<evidence type="ECO:0000256" key="6">
    <source>
        <dbReference type="ARBA" id="ARBA00022884"/>
    </source>
</evidence>
<gene>
    <name evidence="7" type="primary">rsmA</name>
    <name evidence="7" type="synonym">ksgA</name>
    <name evidence="10" type="ORF">AMJ40_03855</name>
</gene>
<dbReference type="NCBIfam" id="TIGR00755">
    <property type="entry name" value="ksgA"/>
    <property type="match status" value="1"/>
</dbReference>
<dbReference type="InterPro" id="IPR029063">
    <property type="entry name" value="SAM-dependent_MTases_sf"/>
</dbReference>
<feature type="binding site" evidence="7 8">
    <location>
        <position position="71"/>
    </location>
    <ligand>
        <name>S-adenosyl-L-methionine</name>
        <dbReference type="ChEBI" id="CHEBI:59789"/>
    </ligand>
</feature>
<dbReference type="HAMAP" id="MF_00607">
    <property type="entry name" value="16SrRNA_methyltr_A"/>
    <property type="match status" value="1"/>
</dbReference>
<dbReference type="InterPro" id="IPR001737">
    <property type="entry name" value="KsgA/Erm"/>
</dbReference>
<evidence type="ECO:0000256" key="4">
    <source>
        <dbReference type="ARBA" id="ARBA00022679"/>
    </source>
</evidence>
<organism evidence="10 11">
    <name type="scientific">candidate division TA06 bacterium DG_26</name>
    <dbReference type="NCBI Taxonomy" id="1703771"/>
    <lineage>
        <taxon>Bacteria</taxon>
        <taxon>Bacteria division TA06</taxon>
    </lineage>
</organism>
<accession>A0A0S7WIS5</accession>
<sequence length="281" mass="31604">MTERNYVKAVLTDFKPSKRLGQHFLVHESVADRIVEASEISPRDVCLEIGPGLGVLTSRLVSRALLVVAVEVDRKLCALLGQRVRAENLALLESDILTLDCSTLSTRYAVGGFKVVSNLPYRVTAPILFWLIENREHIVRAILTVQLEVAERLMADPGSKAYGVTTLKVSYYAATSLLFRIGRNAFFPPPEVDSAVITLDFLRKPKVRVGDESHLFNLIDRSFQSRRKMLRACLRIGFGLKSSELEKIQMASSIDLRRRGETLSLDEFAVLSEEMRRVRGR</sequence>
<proteinExistence type="inferred from homology"/>
<feature type="binding site" evidence="7 8">
    <location>
        <position position="23"/>
    </location>
    <ligand>
        <name>S-adenosyl-L-methionine</name>
        <dbReference type="ChEBI" id="CHEBI:59789"/>
    </ligand>
</feature>
<evidence type="ECO:0000256" key="5">
    <source>
        <dbReference type="ARBA" id="ARBA00022691"/>
    </source>
</evidence>
<dbReference type="PATRIC" id="fig|1703771.3.peg.1137"/>
<dbReference type="SMART" id="SM00650">
    <property type="entry name" value="rADc"/>
    <property type="match status" value="1"/>
</dbReference>
<dbReference type="InterPro" id="IPR020596">
    <property type="entry name" value="rRNA_Ade_Mease_Trfase_CS"/>
</dbReference>
<dbReference type="GO" id="GO:0052908">
    <property type="term" value="F:16S rRNA (adenine(1518)-N(6)/adenine(1519)-N(6))-dimethyltransferase activity"/>
    <property type="evidence" value="ECO:0007669"/>
    <property type="project" value="UniProtKB-EC"/>
</dbReference>
<dbReference type="EC" id="2.1.1.182" evidence="7"/>
<evidence type="ECO:0000256" key="8">
    <source>
        <dbReference type="PROSITE-ProRule" id="PRU01026"/>
    </source>
</evidence>
<dbReference type="Proteomes" id="UP000051124">
    <property type="component" value="Unassembled WGS sequence"/>
</dbReference>
<feature type="binding site" evidence="7 8">
    <location>
        <position position="95"/>
    </location>
    <ligand>
        <name>S-adenosyl-L-methionine</name>
        <dbReference type="ChEBI" id="CHEBI:59789"/>
    </ligand>
</feature>
<keyword evidence="1 7" id="KW-0963">Cytoplasm</keyword>
<dbReference type="PANTHER" id="PTHR11727">
    <property type="entry name" value="DIMETHYLADENOSINE TRANSFERASE"/>
    <property type="match status" value="1"/>
</dbReference>
<dbReference type="GO" id="GO:0003723">
    <property type="term" value="F:RNA binding"/>
    <property type="evidence" value="ECO:0007669"/>
    <property type="project" value="UniProtKB-UniRule"/>
</dbReference>
<feature type="domain" description="Ribosomal RNA adenine methylase transferase N-terminal" evidence="9">
    <location>
        <begin position="30"/>
        <end position="203"/>
    </location>
</feature>
<dbReference type="InterPro" id="IPR011530">
    <property type="entry name" value="rRNA_adenine_dimethylase"/>
</dbReference>
<dbReference type="Pfam" id="PF00398">
    <property type="entry name" value="RrnaAD"/>
    <property type="match status" value="1"/>
</dbReference>
<keyword evidence="5 7" id="KW-0949">S-adenosyl-L-methionine</keyword>
<feature type="binding site" evidence="7 8">
    <location>
        <position position="50"/>
    </location>
    <ligand>
        <name>S-adenosyl-L-methionine</name>
        <dbReference type="ChEBI" id="CHEBI:59789"/>
    </ligand>
</feature>
<dbReference type="InterPro" id="IPR023165">
    <property type="entry name" value="rRNA_Ade_diMease-like_C"/>
</dbReference>
<comment type="catalytic activity">
    <reaction evidence="7">
        <text>adenosine(1518)/adenosine(1519) in 16S rRNA + 4 S-adenosyl-L-methionine = N(6)-dimethyladenosine(1518)/N(6)-dimethyladenosine(1519) in 16S rRNA + 4 S-adenosyl-L-homocysteine + 4 H(+)</text>
        <dbReference type="Rhea" id="RHEA:19609"/>
        <dbReference type="Rhea" id="RHEA-COMP:10232"/>
        <dbReference type="Rhea" id="RHEA-COMP:10233"/>
        <dbReference type="ChEBI" id="CHEBI:15378"/>
        <dbReference type="ChEBI" id="CHEBI:57856"/>
        <dbReference type="ChEBI" id="CHEBI:59789"/>
        <dbReference type="ChEBI" id="CHEBI:74411"/>
        <dbReference type="ChEBI" id="CHEBI:74493"/>
        <dbReference type="EC" id="2.1.1.182"/>
    </reaction>
</comment>
<dbReference type="Gene3D" id="1.10.8.100">
    <property type="entry name" value="Ribosomal RNA adenine dimethylase-like, domain 2"/>
    <property type="match status" value="1"/>
</dbReference>
<name>A0A0S7WIS5_UNCT6</name>
<dbReference type="CDD" id="cd02440">
    <property type="entry name" value="AdoMet_MTases"/>
    <property type="match status" value="1"/>
</dbReference>
<keyword evidence="2 7" id="KW-0698">rRNA processing</keyword>
<dbReference type="PROSITE" id="PS01131">
    <property type="entry name" value="RRNA_A_DIMETH"/>
    <property type="match status" value="1"/>
</dbReference>
<comment type="similarity">
    <text evidence="7">Belongs to the class I-like SAM-binding methyltransferase superfamily. rRNA adenine N(6)-methyltransferase family. RsmA subfamily.</text>
</comment>
<evidence type="ECO:0000313" key="10">
    <source>
        <dbReference type="EMBL" id="KPJ50082.1"/>
    </source>
</evidence>
<evidence type="ECO:0000256" key="2">
    <source>
        <dbReference type="ARBA" id="ARBA00022552"/>
    </source>
</evidence>
<reference evidence="10 11" key="1">
    <citation type="journal article" date="2015" name="Microbiome">
        <title>Genomic resolution of linkages in carbon, nitrogen, and sulfur cycling among widespread estuary sediment bacteria.</title>
        <authorList>
            <person name="Baker B.J."/>
            <person name="Lazar C.S."/>
            <person name="Teske A.P."/>
            <person name="Dick G.J."/>
        </authorList>
    </citation>
    <scope>NUCLEOTIDE SEQUENCE [LARGE SCALE GENOMIC DNA]</scope>
    <source>
        <strain evidence="10">DG_26</strain>
    </source>
</reference>